<evidence type="ECO:0000259" key="8">
    <source>
        <dbReference type="PROSITE" id="PS50893"/>
    </source>
</evidence>
<keyword evidence="5 7" id="KW-1133">Transmembrane helix</keyword>
<evidence type="ECO:0000256" key="4">
    <source>
        <dbReference type="ARBA" id="ARBA00022840"/>
    </source>
</evidence>
<evidence type="ECO:0000313" key="11">
    <source>
        <dbReference type="Proteomes" id="UP001595765"/>
    </source>
</evidence>
<dbReference type="PROSITE" id="PS50929">
    <property type="entry name" value="ABC_TM1F"/>
    <property type="match status" value="1"/>
</dbReference>
<dbReference type="InterPro" id="IPR036640">
    <property type="entry name" value="ABC1_TM_sf"/>
</dbReference>
<dbReference type="PANTHER" id="PTHR24221:SF654">
    <property type="entry name" value="ATP-BINDING CASSETTE SUB-FAMILY B MEMBER 6"/>
    <property type="match status" value="1"/>
</dbReference>
<dbReference type="RefSeq" id="WP_386433478.1">
    <property type="nucleotide sequence ID" value="NZ_JBHSBB010000017.1"/>
</dbReference>
<evidence type="ECO:0000256" key="1">
    <source>
        <dbReference type="ARBA" id="ARBA00004651"/>
    </source>
</evidence>
<accession>A0ABV8HV80</accession>
<dbReference type="Pfam" id="PF00005">
    <property type="entry name" value="ABC_tran"/>
    <property type="match status" value="1"/>
</dbReference>
<feature type="domain" description="ABC transporter" evidence="8">
    <location>
        <begin position="330"/>
        <end position="573"/>
    </location>
</feature>
<evidence type="ECO:0000256" key="5">
    <source>
        <dbReference type="ARBA" id="ARBA00022989"/>
    </source>
</evidence>
<dbReference type="InterPro" id="IPR011527">
    <property type="entry name" value="ABC1_TM_dom"/>
</dbReference>
<feature type="transmembrane region" description="Helical" evidence="7">
    <location>
        <begin position="158"/>
        <end position="178"/>
    </location>
</feature>
<dbReference type="SUPFAM" id="SSF90123">
    <property type="entry name" value="ABC transporter transmembrane region"/>
    <property type="match status" value="1"/>
</dbReference>
<keyword evidence="4 10" id="KW-0067">ATP-binding</keyword>
<protein>
    <submittedName>
        <fullName evidence="10">ABC transporter ATP-binding protein</fullName>
    </submittedName>
</protein>
<dbReference type="InterPro" id="IPR039421">
    <property type="entry name" value="Type_1_exporter"/>
</dbReference>
<dbReference type="InterPro" id="IPR003593">
    <property type="entry name" value="AAA+_ATPase"/>
</dbReference>
<evidence type="ECO:0000256" key="7">
    <source>
        <dbReference type="SAM" id="Phobius"/>
    </source>
</evidence>
<dbReference type="InterPro" id="IPR027417">
    <property type="entry name" value="P-loop_NTPase"/>
</dbReference>
<evidence type="ECO:0000256" key="3">
    <source>
        <dbReference type="ARBA" id="ARBA00022741"/>
    </source>
</evidence>
<dbReference type="SUPFAM" id="SSF52540">
    <property type="entry name" value="P-loop containing nucleoside triphosphate hydrolases"/>
    <property type="match status" value="1"/>
</dbReference>
<dbReference type="EMBL" id="JBHSBB010000017">
    <property type="protein sequence ID" value="MFC4034735.1"/>
    <property type="molecule type" value="Genomic_DNA"/>
</dbReference>
<organism evidence="10 11">
    <name type="scientific">Streptomyces polygonati</name>
    <dbReference type="NCBI Taxonomy" id="1617087"/>
    <lineage>
        <taxon>Bacteria</taxon>
        <taxon>Bacillati</taxon>
        <taxon>Actinomycetota</taxon>
        <taxon>Actinomycetes</taxon>
        <taxon>Kitasatosporales</taxon>
        <taxon>Streptomycetaceae</taxon>
        <taxon>Streptomyces</taxon>
    </lineage>
</organism>
<dbReference type="GO" id="GO:0005524">
    <property type="term" value="F:ATP binding"/>
    <property type="evidence" value="ECO:0007669"/>
    <property type="project" value="UniProtKB-KW"/>
</dbReference>
<feature type="domain" description="ABC transmembrane type-1" evidence="9">
    <location>
        <begin position="20"/>
        <end position="299"/>
    </location>
</feature>
<keyword evidence="2 7" id="KW-0812">Transmembrane</keyword>
<dbReference type="InterPro" id="IPR017871">
    <property type="entry name" value="ABC_transporter-like_CS"/>
</dbReference>
<sequence length="586" mass="61490">MIRQLLRALGPEDSGPLKRLLILLTAAAVLQGVAFALLVPLLRTLLGPDPHDVWPWLAALGGCSAGYLAVQAACLSSGFTVGSGLARALHHRLADTALALPVGWFTPGRAAELGSLASGSVIQLMNVPAHLLRPCVAALLTPATLAVATFFFDWRVAVALLASAPVLAAVYIWSTSVVQRLDQGRDTASREAADRVLEFARSQPVLRAFGRAAEGYTELDDALLAQARADRALIVRGTPGLVTFAFAARMVLALILALTVERLLDGSLTAPTLIALAVLAARFVDAVSAAGDLGAGLRTAQNSLERLNSVLGEKPFPQPFAGQRPADASVLFSGVTFAYPSTDRGSESHPSAPVLDAVTLRLPAPGVTALVGPSGAGKTTVARLLARFFDATEGTVAIGGVDVRDIHPDQLTAMVSFVFQDVFLFGGTIEDNVRLGDPAATDEQLRRAAALAGLDRVVTELPDGWATRVGEGGTALSGGQRQRVSIARAVLKDAPILVLDEATAALDPENESVVDAAVSSLAHEKTLLVIAHRLRTVQTADQILVLEDGRITERGTHRELLAAGGTYTAFWQQRTTTEGWRLGAAS</sequence>
<gene>
    <name evidence="10" type="ORF">ACFO3J_25170</name>
</gene>
<evidence type="ECO:0000256" key="6">
    <source>
        <dbReference type="ARBA" id="ARBA00023136"/>
    </source>
</evidence>
<reference evidence="11" key="1">
    <citation type="journal article" date="2019" name="Int. J. Syst. Evol. Microbiol.">
        <title>The Global Catalogue of Microorganisms (GCM) 10K type strain sequencing project: providing services to taxonomists for standard genome sequencing and annotation.</title>
        <authorList>
            <consortium name="The Broad Institute Genomics Platform"/>
            <consortium name="The Broad Institute Genome Sequencing Center for Infectious Disease"/>
            <person name="Wu L."/>
            <person name="Ma J."/>
        </authorList>
    </citation>
    <scope>NUCLEOTIDE SEQUENCE [LARGE SCALE GENOMIC DNA]</scope>
    <source>
        <strain evidence="11">CGMCC 4.7237</strain>
    </source>
</reference>
<evidence type="ECO:0000256" key="2">
    <source>
        <dbReference type="ARBA" id="ARBA00022692"/>
    </source>
</evidence>
<name>A0ABV8HV80_9ACTN</name>
<keyword evidence="3" id="KW-0547">Nucleotide-binding</keyword>
<dbReference type="PROSITE" id="PS50893">
    <property type="entry name" value="ABC_TRANSPORTER_2"/>
    <property type="match status" value="1"/>
</dbReference>
<dbReference type="SMART" id="SM00382">
    <property type="entry name" value="AAA"/>
    <property type="match status" value="1"/>
</dbReference>
<proteinExistence type="predicted"/>
<dbReference type="Gene3D" id="3.40.50.300">
    <property type="entry name" value="P-loop containing nucleotide triphosphate hydrolases"/>
    <property type="match status" value="1"/>
</dbReference>
<dbReference type="PANTHER" id="PTHR24221">
    <property type="entry name" value="ATP-BINDING CASSETTE SUB-FAMILY B"/>
    <property type="match status" value="1"/>
</dbReference>
<feature type="transmembrane region" description="Helical" evidence="7">
    <location>
        <begin position="241"/>
        <end position="260"/>
    </location>
</feature>
<dbReference type="InterPro" id="IPR003439">
    <property type="entry name" value="ABC_transporter-like_ATP-bd"/>
</dbReference>
<keyword evidence="11" id="KW-1185">Reference proteome</keyword>
<keyword evidence="6 7" id="KW-0472">Membrane</keyword>
<evidence type="ECO:0000259" key="9">
    <source>
        <dbReference type="PROSITE" id="PS50929"/>
    </source>
</evidence>
<dbReference type="Gene3D" id="1.20.1560.10">
    <property type="entry name" value="ABC transporter type 1, transmembrane domain"/>
    <property type="match status" value="1"/>
</dbReference>
<feature type="transmembrane region" description="Helical" evidence="7">
    <location>
        <begin position="131"/>
        <end position="152"/>
    </location>
</feature>
<comment type="subcellular location">
    <subcellularLocation>
        <location evidence="1">Cell membrane</location>
        <topology evidence="1">Multi-pass membrane protein</topology>
    </subcellularLocation>
</comment>
<dbReference type="PROSITE" id="PS00211">
    <property type="entry name" value="ABC_TRANSPORTER_1"/>
    <property type="match status" value="1"/>
</dbReference>
<feature type="transmembrane region" description="Helical" evidence="7">
    <location>
        <begin position="53"/>
        <end position="70"/>
    </location>
</feature>
<feature type="transmembrane region" description="Helical" evidence="7">
    <location>
        <begin position="20"/>
        <end position="41"/>
    </location>
</feature>
<evidence type="ECO:0000313" key="10">
    <source>
        <dbReference type="EMBL" id="MFC4034735.1"/>
    </source>
</evidence>
<comment type="caution">
    <text evidence="10">The sequence shown here is derived from an EMBL/GenBank/DDBJ whole genome shotgun (WGS) entry which is preliminary data.</text>
</comment>
<dbReference type="Pfam" id="PF00664">
    <property type="entry name" value="ABC_membrane"/>
    <property type="match status" value="1"/>
</dbReference>
<dbReference type="Proteomes" id="UP001595765">
    <property type="component" value="Unassembled WGS sequence"/>
</dbReference>